<evidence type="ECO:0000313" key="1">
    <source>
        <dbReference type="EnsemblMetazoa" id="RPRC009860-PA"/>
    </source>
</evidence>
<protein>
    <submittedName>
        <fullName evidence="1">Uncharacterized protein</fullName>
    </submittedName>
</protein>
<dbReference type="EMBL" id="ACPB03018475">
    <property type="status" value="NOT_ANNOTATED_CDS"/>
    <property type="molecule type" value="Genomic_DNA"/>
</dbReference>
<proteinExistence type="predicted"/>
<organism evidence="1 2">
    <name type="scientific">Rhodnius prolixus</name>
    <name type="common">Triatomid bug</name>
    <dbReference type="NCBI Taxonomy" id="13249"/>
    <lineage>
        <taxon>Eukaryota</taxon>
        <taxon>Metazoa</taxon>
        <taxon>Ecdysozoa</taxon>
        <taxon>Arthropoda</taxon>
        <taxon>Hexapoda</taxon>
        <taxon>Insecta</taxon>
        <taxon>Pterygota</taxon>
        <taxon>Neoptera</taxon>
        <taxon>Paraneoptera</taxon>
        <taxon>Hemiptera</taxon>
        <taxon>Heteroptera</taxon>
        <taxon>Panheteroptera</taxon>
        <taxon>Cimicomorpha</taxon>
        <taxon>Reduviidae</taxon>
        <taxon>Triatominae</taxon>
        <taxon>Rhodnius</taxon>
    </lineage>
</organism>
<evidence type="ECO:0000313" key="2">
    <source>
        <dbReference type="Proteomes" id="UP000015103"/>
    </source>
</evidence>
<dbReference type="VEuPathDB" id="VectorBase:RPRC009860"/>
<dbReference type="EnsemblMetazoa" id="RPRC009860-RA">
    <property type="protein sequence ID" value="RPRC009860-PA"/>
    <property type="gene ID" value="RPRC009860"/>
</dbReference>
<dbReference type="Proteomes" id="UP000015103">
    <property type="component" value="Unassembled WGS sequence"/>
</dbReference>
<keyword evidence="2" id="KW-1185">Reference proteome</keyword>
<name>T1I0P0_RHOPR</name>
<reference evidence="1" key="1">
    <citation type="submission" date="2015-05" db="UniProtKB">
        <authorList>
            <consortium name="EnsemblMetazoa"/>
        </authorList>
    </citation>
    <scope>IDENTIFICATION</scope>
</reference>
<dbReference type="HOGENOM" id="CLU_220817_0_0_1"/>
<accession>T1I0P0</accession>
<dbReference type="AlphaFoldDB" id="T1I0P0"/>
<dbReference type="InParanoid" id="T1I0P0"/>
<sequence length="34" mass="3940">MSSKQAKPKVLYFLRLLFAWALLNTKSEEVKVLS</sequence>